<accession>A0A1G9UK93</accession>
<dbReference type="OrthoDB" id="9813254at2"/>
<sequence>MKIKALFFLLFLPAFVFGQSWWETTEKNEQERSGGILLKRMEVQIEATEAINAMYNYNFPEATREFGYLKAKFPEHPLPYFLFGLSEWWKIVPNTDNTMYDSKCELYMDQAIEKAEVLYEKGGNEQIEASFFLAAAYAFKARLYAERKKWLKASGAGKSALKYFDKCKGHQDFSPELAFGDGLYNYYRQWVPENYSALKPIFWFFHEGNKSQGIGQLEWVSRNAFYTRTEAQYFLLQIYSMENQHEKGYQLARYLHTTYPWNPYFHRMYARECFVTGRIQEAETSAKMLLERFDNKQYGYEPVGGRYASYILAYYNQYFYHNYSAAKDYYKRTISFAEMNDANESGYNTSALLNLGKIADAEGNLEEAKQYYEKVIDYADRKTAQREEAKKLLAENRKKLKALRKAQK</sequence>
<dbReference type="InterPro" id="IPR019734">
    <property type="entry name" value="TPR_rpt"/>
</dbReference>
<evidence type="ECO:0000256" key="2">
    <source>
        <dbReference type="SAM" id="Coils"/>
    </source>
</evidence>
<evidence type="ECO:0000313" key="4">
    <source>
        <dbReference type="EMBL" id="SDM59955.1"/>
    </source>
</evidence>
<feature type="repeat" description="TPR" evidence="1">
    <location>
        <begin position="349"/>
        <end position="382"/>
    </location>
</feature>
<keyword evidence="2" id="KW-0175">Coiled coil</keyword>
<dbReference type="EMBL" id="FNGS01000007">
    <property type="protein sequence ID" value="SDM59955.1"/>
    <property type="molecule type" value="Genomic_DNA"/>
</dbReference>
<feature type="coiled-coil region" evidence="2">
    <location>
        <begin position="379"/>
        <end position="406"/>
    </location>
</feature>
<dbReference type="SUPFAM" id="SSF48452">
    <property type="entry name" value="TPR-like"/>
    <property type="match status" value="2"/>
</dbReference>
<evidence type="ECO:0000256" key="3">
    <source>
        <dbReference type="SAM" id="SignalP"/>
    </source>
</evidence>
<feature type="chain" id="PRO_5011450073" evidence="3">
    <location>
        <begin position="19"/>
        <end position="408"/>
    </location>
</feature>
<gene>
    <name evidence="4" type="ORF">SAMN04488090_3840</name>
</gene>
<dbReference type="Proteomes" id="UP000198901">
    <property type="component" value="Unassembled WGS sequence"/>
</dbReference>
<dbReference type="InterPro" id="IPR011990">
    <property type="entry name" value="TPR-like_helical_dom_sf"/>
</dbReference>
<dbReference type="Gene3D" id="1.25.40.10">
    <property type="entry name" value="Tetratricopeptide repeat domain"/>
    <property type="match status" value="1"/>
</dbReference>
<dbReference type="RefSeq" id="WP_093205953.1">
    <property type="nucleotide sequence ID" value="NZ_FNGS01000007.1"/>
</dbReference>
<name>A0A1G9UK93_9BACT</name>
<dbReference type="SMART" id="SM00028">
    <property type="entry name" value="TPR"/>
    <property type="match status" value="2"/>
</dbReference>
<dbReference type="PROSITE" id="PS50005">
    <property type="entry name" value="TPR"/>
    <property type="match status" value="1"/>
</dbReference>
<evidence type="ECO:0000313" key="5">
    <source>
        <dbReference type="Proteomes" id="UP000198901"/>
    </source>
</evidence>
<feature type="signal peptide" evidence="3">
    <location>
        <begin position="1"/>
        <end position="18"/>
    </location>
</feature>
<reference evidence="4 5" key="1">
    <citation type="submission" date="2016-10" db="EMBL/GenBank/DDBJ databases">
        <authorList>
            <person name="de Groot N.N."/>
        </authorList>
    </citation>
    <scope>NUCLEOTIDE SEQUENCE [LARGE SCALE GENOMIC DNA]</scope>
    <source>
        <strain evidence="4 5">DSM 21668</strain>
    </source>
</reference>
<dbReference type="STRING" id="563176.SAMN04488090_3840"/>
<dbReference type="AlphaFoldDB" id="A0A1G9UK93"/>
<organism evidence="4 5">
    <name type="scientific">Siphonobacter aquaeclarae</name>
    <dbReference type="NCBI Taxonomy" id="563176"/>
    <lineage>
        <taxon>Bacteria</taxon>
        <taxon>Pseudomonadati</taxon>
        <taxon>Bacteroidota</taxon>
        <taxon>Cytophagia</taxon>
        <taxon>Cytophagales</taxon>
        <taxon>Cytophagaceae</taxon>
        <taxon>Siphonobacter</taxon>
    </lineage>
</organism>
<keyword evidence="1" id="KW-0802">TPR repeat</keyword>
<keyword evidence="5" id="KW-1185">Reference proteome</keyword>
<evidence type="ECO:0000256" key="1">
    <source>
        <dbReference type="PROSITE-ProRule" id="PRU00339"/>
    </source>
</evidence>
<proteinExistence type="predicted"/>
<protein>
    <submittedName>
        <fullName evidence="4">Uncharacterized protein</fullName>
    </submittedName>
</protein>
<keyword evidence="3" id="KW-0732">Signal</keyword>